<feature type="compositionally biased region" description="Polar residues" evidence="1">
    <location>
        <begin position="848"/>
        <end position="861"/>
    </location>
</feature>
<feature type="compositionally biased region" description="Pro residues" evidence="1">
    <location>
        <begin position="276"/>
        <end position="295"/>
    </location>
</feature>
<proteinExistence type="predicted"/>
<dbReference type="Proteomes" id="UP001214603">
    <property type="component" value="Chromosome 8"/>
</dbReference>
<dbReference type="EMBL" id="CP119941">
    <property type="protein sequence ID" value="WFD04325.1"/>
    <property type="molecule type" value="Genomic_DNA"/>
</dbReference>
<feature type="compositionally biased region" description="Low complexity" evidence="1">
    <location>
        <begin position="673"/>
        <end position="686"/>
    </location>
</feature>
<keyword evidence="4" id="KW-1185">Reference proteome</keyword>
<feature type="region of interest" description="Disordered" evidence="1">
    <location>
        <begin position="1293"/>
        <end position="1322"/>
    </location>
</feature>
<feature type="compositionally biased region" description="Pro residues" evidence="1">
    <location>
        <begin position="903"/>
        <end position="918"/>
    </location>
</feature>
<feature type="compositionally biased region" description="Low complexity" evidence="1">
    <location>
        <begin position="380"/>
        <end position="395"/>
    </location>
</feature>
<dbReference type="PROSITE" id="PS50010">
    <property type="entry name" value="DH_2"/>
    <property type="match status" value="1"/>
</dbReference>
<dbReference type="Gene3D" id="1.20.900.10">
    <property type="entry name" value="Dbl homology (DH) domain"/>
    <property type="match status" value="1"/>
</dbReference>
<feature type="compositionally biased region" description="Basic residues" evidence="1">
    <location>
        <begin position="1027"/>
        <end position="1037"/>
    </location>
</feature>
<feature type="compositionally biased region" description="Low complexity" evidence="1">
    <location>
        <begin position="1113"/>
        <end position="1125"/>
    </location>
</feature>
<feature type="compositionally biased region" description="Low complexity" evidence="1">
    <location>
        <begin position="403"/>
        <end position="429"/>
    </location>
</feature>
<feature type="compositionally biased region" description="Polar residues" evidence="1">
    <location>
        <begin position="1135"/>
        <end position="1144"/>
    </location>
</feature>
<feature type="compositionally biased region" description="Polar residues" evidence="1">
    <location>
        <begin position="660"/>
        <end position="672"/>
    </location>
</feature>
<dbReference type="Pfam" id="PF00621">
    <property type="entry name" value="RhoGEF"/>
    <property type="match status" value="1"/>
</dbReference>
<accession>A0AAF0IT31</accession>
<dbReference type="SUPFAM" id="SSF48065">
    <property type="entry name" value="DBL homology domain (DH-domain)"/>
    <property type="match status" value="2"/>
</dbReference>
<dbReference type="InterPro" id="IPR051492">
    <property type="entry name" value="Dynamin-Rho_GEF"/>
</dbReference>
<dbReference type="InterPro" id="IPR000219">
    <property type="entry name" value="DH_dom"/>
</dbReference>
<dbReference type="PANTHER" id="PTHR22834">
    <property type="entry name" value="NUCLEAR FUSION PROTEIN FUS2"/>
    <property type="match status" value="1"/>
</dbReference>
<dbReference type="GO" id="GO:0005085">
    <property type="term" value="F:guanyl-nucleotide exchange factor activity"/>
    <property type="evidence" value="ECO:0007669"/>
    <property type="project" value="InterPro"/>
</dbReference>
<sequence>MSGRFPMWGLSQANAARSPDTGSSDGTSPGRSGDSPTDRIPPERIQAPLPLNPDEAQDARDAAYASPSTSRPGSSDGPASLPGTAHLQFTPLHPTPPRAPGAAAGPHTRTSLEASPDPSEPPAPGLRNAMRQARFFYSTLRRNTSDSSEATHDDDETPTRTTGAKRGPFWRTKFGSSGSGSSGDTADHADEEFTYQPFSRRHERPAPRHVSAPQQRTAPIAAAPGAESDAEVSLQRTDSGGSRASFGSSAASNSRSQSGSLLGSRELKDGGGVDDAPPPPSPPPPPPPPPVPPEPSSAQDSKRALFLRARSKSVDQLQRLLNLTKNSKDPNRSSKKGRKQEHPRAARAPTEPRILEGVAMGADTSAKPAPTEPRSSLEGAEPAAAPPVEARPVTPDAEPGVEPGAPTIAAPTPATPVASYAASHGSGSHLGTPLVAPSAPTTPLSGPPSYFDPPPTELAPTAGLAAPSEAGGAQMRVERRPSLEERIERAHAVADGSAGEASAPASAAGSAATSAAGSSGVGSSPVMTRDGTAGDAPSARASVVRSASTHSAQTTHSAQVEEPAPLLHSADDVAAQIEEMLAASLPGGRQGAEREWLASPETGAPPSAGAWDASLPHAWEDVSPTTPLRTQTGMSGTRSLLEGLALDEAALEEPADAPGSPSSLYSQVSTSRAPDAGTSPGAAAAAPEEHWWPVDDAPDDAQAPMGPRDASGRVQRRRSIGRILEPLNVRALTPAQPSAARTSPLEADAAPGSSQSDSGAAPPAPGSSAGSSSGGLSGAWALGKQRLKSKVDPRAADAAPDASARRDELLSAAPPSGPQSASPLRQGSDLDEDGELRTMVPKAMLRPTKSSGLLNVMAHQSQRTKPKKRDAPPPADEARPPSAPGEVPARSASAPGEEGEAEAPPPPPLPPPPPPPNPLRRKGRAEALPPSGGGSLLTHKSAVDLRAVARAAEAPRPPSSAGEPPMYRSRRNKSQPTLRIADDHEFLQALEQVRTQHRERMALRAQARTARKASMPNLRQASPVARRAPRHAPRRARASSTASGRARDDEEGAEPGEEETSQDPASFLEVESGGSDSEPALSESAGSDASHAHDAESDEERARADAEDDEAEMCSASSASSGGESIANELGIGHTTGNTPSKPFTNDADWKKEVKALFLIRELVQTERSYARHLESLLIVVLKWTGTTSTSTRMQTNVLMPSQQPPPPSLRLPSNAPPPHLMTLRKMLPQLISISRALVYRIEESPSSVGVAHAFIVIRDQLEEVHVAWSGVVGATLRGLRAAESSKSKAKGRLGLVPVLDPPGAEMHAAPRRSASRDDSDLPDAALDVAAERRTDPKPRPQSKELSPVDVAIMPTQRIPRYCLLLRDLLANTSPDTPSYATLETALQNVQELGRLCDLASSKTQ</sequence>
<gene>
    <name evidence="3" type="ORF">MOBT1_003032</name>
</gene>
<dbReference type="PANTHER" id="PTHR22834:SF20">
    <property type="entry name" value="SH3 DOMAIN-CONTAINING PROTEIN"/>
    <property type="match status" value="1"/>
</dbReference>
<reference evidence="3" key="1">
    <citation type="submission" date="2023-03" db="EMBL/GenBank/DDBJ databases">
        <title>Mating type loci evolution in Malassezia.</title>
        <authorList>
            <person name="Coelho M.A."/>
        </authorList>
    </citation>
    <scope>NUCLEOTIDE SEQUENCE</scope>
    <source>
        <strain evidence="3">CBS 7876</strain>
    </source>
</reference>
<name>A0AAF0IT31_9BASI</name>
<feature type="compositionally biased region" description="Low complexity" evidence="1">
    <location>
        <begin position="949"/>
        <end position="965"/>
    </location>
</feature>
<feature type="compositionally biased region" description="Low complexity" evidence="1">
    <location>
        <begin position="100"/>
        <end position="117"/>
    </location>
</feature>
<evidence type="ECO:0000313" key="4">
    <source>
        <dbReference type="Proteomes" id="UP001214603"/>
    </source>
</evidence>
<feature type="compositionally biased region" description="Basic and acidic residues" evidence="1">
    <location>
        <begin position="1090"/>
        <end position="1105"/>
    </location>
</feature>
<feature type="compositionally biased region" description="Low complexity" evidence="1">
    <location>
        <begin position="494"/>
        <end position="524"/>
    </location>
</feature>
<feature type="compositionally biased region" description="Polar residues" evidence="1">
    <location>
        <begin position="11"/>
        <end position="30"/>
    </location>
</feature>
<feature type="compositionally biased region" description="Low complexity" evidence="1">
    <location>
        <begin position="239"/>
        <end position="264"/>
    </location>
</feature>
<evidence type="ECO:0000259" key="2">
    <source>
        <dbReference type="PROSITE" id="PS50010"/>
    </source>
</evidence>
<feature type="compositionally biased region" description="Low complexity" evidence="1">
    <location>
        <begin position="747"/>
        <end position="771"/>
    </location>
</feature>
<evidence type="ECO:0000256" key="1">
    <source>
        <dbReference type="SAM" id="MobiDB-lite"/>
    </source>
</evidence>
<feature type="compositionally biased region" description="Polar residues" evidence="1">
    <location>
        <begin position="623"/>
        <end position="638"/>
    </location>
</feature>
<protein>
    <recommendedName>
        <fullName evidence="2">DH domain-containing protein</fullName>
    </recommendedName>
</protein>
<organism evidence="3 4">
    <name type="scientific">Malassezia obtusa</name>
    <dbReference type="NCBI Taxonomy" id="76774"/>
    <lineage>
        <taxon>Eukaryota</taxon>
        <taxon>Fungi</taxon>
        <taxon>Dikarya</taxon>
        <taxon>Basidiomycota</taxon>
        <taxon>Ustilaginomycotina</taxon>
        <taxon>Malasseziomycetes</taxon>
        <taxon>Malasseziales</taxon>
        <taxon>Malasseziaceae</taxon>
        <taxon>Malassezia</taxon>
    </lineage>
</organism>
<dbReference type="InterPro" id="IPR035899">
    <property type="entry name" value="DBL_dom_sf"/>
</dbReference>
<feature type="region of interest" description="Disordered" evidence="1">
    <location>
        <begin position="1"/>
        <end position="1147"/>
    </location>
</feature>
<feature type="compositionally biased region" description="Basic and acidic residues" evidence="1">
    <location>
        <begin position="476"/>
        <end position="492"/>
    </location>
</feature>
<feature type="domain" description="DH" evidence="2">
    <location>
        <begin position="1155"/>
        <end position="1400"/>
    </location>
</feature>
<evidence type="ECO:0000313" key="3">
    <source>
        <dbReference type="EMBL" id="WFD04325.1"/>
    </source>
</evidence>
<feature type="compositionally biased region" description="Low complexity" evidence="1">
    <location>
        <begin position="536"/>
        <end position="558"/>
    </location>
</feature>
<feature type="compositionally biased region" description="Low complexity" evidence="1">
    <location>
        <begin position="810"/>
        <end position="824"/>
    </location>
</feature>
<feature type="compositionally biased region" description="Polar residues" evidence="1">
    <location>
        <begin position="314"/>
        <end position="325"/>
    </location>
</feature>
<feature type="compositionally biased region" description="Acidic residues" evidence="1">
    <location>
        <begin position="1049"/>
        <end position="1061"/>
    </location>
</feature>
<dbReference type="GO" id="GO:0005737">
    <property type="term" value="C:cytoplasm"/>
    <property type="evidence" value="ECO:0007669"/>
    <property type="project" value="TreeGrafter"/>
</dbReference>